<keyword evidence="1" id="KW-0812">Transmembrane</keyword>
<keyword evidence="1" id="KW-0472">Membrane</keyword>
<dbReference type="Proteomes" id="UP000887565">
    <property type="component" value="Unplaced"/>
</dbReference>
<reference evidence="3" key="1">
    <citation type="submission" date="2022-11" db="UniProtKB">
        <authorList>
            <consortium name="WormBaseParasite"/>
        </authorList>
    </citation>
    <scope>IDENTIFICATION</scope>
</reference>
<protein>
    <submittedName>
        <fullName evidence="3">Sulfotransferase</fullName>
    </submittedName>
</protein>
<evidence type="ECO:0000313" key="2">
    <source>
        <dbReference type="Proteomes" id="UP000887565"/>
    </source>
</evidence>
<dbReference type="PANTHER" id="PTHR33844:SF1">
    <property type="entry name" value="SULFOTRANSFERASE DOMAIN-CONTAINING PROTEIN"/>
    <property type="match status" value="1"/>
</dbReference>
<dbReference type="AlphaFoldDB" id="A0A915K088"/>
<dbReference type="Gene3D" id="3.40.50.300">
    <property type="entry name" value="P-loop containing nucleotide triphosphate hydrolases"/>
    <property type="match status" value="1"/>
</dbReference>
<dbReference type="SUPFAM" id="SSF52540">
    <property type="entry name" value="P-loop containing nucleoside triphosphate hydrolases"/>
    <property type="match status" value="1"/>
</dbReference>
<dbReference type="WBParaSite" id="nRc.2.0.1.t31719-RA">
    <property type="protein sequence ID" value="nRc.2.0.1.t31719-RA"/>
    <property type="gene ID" value="nRc.2.0.1.g31719"/>
</dbReference>
<evidence type="ECO:0000256" key="1">
    <source>
        <dbReference type="SAM" id="Phobius"/>
    </source>
</evidence>
<dbReference type="PANTHER" id="PTHR33844">
    <property type="entry name" value="SULFOTRANSFER_1 DOMAIN-CONTAINING PROTEIN"/>
    <property type="match status" value="1"/>
</dbReference>
<dbReference type="OMA" id="EYTEEAC"/>
<keyword evidence="1" id="KW-1133">Transmembrane helix</keyword>
<organism evidence="2 3">
    <name type="scientific">Romanomermis culicivorax</name>
    <name type="common">Nematode worm</name>
    <dbReference type="NCBI Taxonomy" id="13658"/>
    <lineage>
        <taxon>Eukaryota</taxon>
        <taxon>Metazoa</taxon>
        <taxon>Ecdysozoa</taxon>
        <taxon>Nematoda</taxon>
        <taxon>Enoplea</taxon>
        <taxon>Dorylaimia</taxon>
        <taxon>Mermithida</taxon>
        <taxon>Mermithoidea</taxon>
        <taxon>Mermithidae</taxon>
        <taxon>Romanomermis</taxon>
    </lineage>
</organism>
<evidence type="ECO:0000313" key="3">
    <source>
        <dbReference type="WBParaSite" id="nRc.2.0.1.t31719-RA"/>
    </source>
</evidence>
<feature type="transmembrane region" description="Helical" evidence="1">
    <location>
        <begin position="37"/>
        <end position="59"/>
    </location>
</feature>
<accession>A0A915K088</accession>
<keyword evidence="2" id="KW-1185">Reference proteome</keyword>
<proteinExistence type="predicted"/>
<name>A0A915K088_ROMCU</name>
<sequence length="504" mass="59302">MTYGKFLEIYKEFTNYFIFPTFAQARVYYYQWGNFPFFILLNIFRLIFACVQFFTWRLWGIKGHLDRMKSLENSEPSTDFLSLKSAQVLQVIASCKPTPFDKVRPSFYLTFHSHFVEPGYVLADNVMLAEVSPEKVVFVEMRRPIDQYTVKNSVFLYITLVKEAVRLIKMPLKVFHQLADRMRQTWGKNNDWKHIMFLFNSGRCGSTVVARIVEEAGEENFLVLSEPSVFMDFVWFKRQLSEDFFKQTLRSTLILFLKPMCGKKRLFVKLPYFVGCIAEEFYAFWPQAQYVYLHRDPLRVVLAHERAFGASPICKLLSLTVRFNLWPLAGKVIGFHRYEHVEAAVNKYLKPTMFEVCLIVWSDSYRRYLEQASCFPYAEMVYDHLLENPWEFCQKLLSLADLPENRLKNALKALDKDSQEESVLSRNTLQKIPMTSYSLGLQQRCDQFCDELGMPRLDWDQWKKQMIKKSGKSAMVKSANDNFVLESKLMYKPVPLQCLVSDYS</sequence>
<dbReference type="InterPro" id="IPR027417">
    <property type="entry name" value="P-loop_NTPase"/>
</dbReference>